<dbReference type="PROSITE" id="PS52015">
    <property type="entry name" value="TONB_CTD"/>
    <property type="match status" value="1"/>
</dbReference>
<dbReference type="RefSeq" id="WP_309981744.1">
    <property type="nucleotide sequence ID" value="NZ_JAVDTI010000001.1"/>
</dbReference>
<keyword evidence="7" id="KW-0653">Protein transport</keyword>
<comment type="subcellular location">
    <subcellularLocation>
        <location evidence="1">Cell inner membrane</location>
        <topology evidence="1">Single-pass membrane protein</topology>
        <orientation evidence="1">Periplasmic side</orientation>
    </subcellularLocation>
</comment>
<gene>
    <name evidence="11" type="ORF">J2W84_001494</name>
</gene>
<dbReference type="Proteomes" id="UP001264980">
    <property type="component" value="Unassembled WGS sequence"/>
</dbReference>
<dbReference type="Gene3D" id="3.30.1150.10">
    <property type="match status" value="1"/>
</dbReference>
<evidence type="ECO:0000256" key="3">
    <source>
        <dbReference type="ARBA" id="ARBA00022448"/>
    </source>
</evidence>
<protein>
    <submittedName>
        <fullName evidence="11">TonB family protein</fullName>
    </submittedName>
</protein>
<name>A0ABU1QTK4_9BACT</name>
<dbReference type="SUPFAM" id="SSF74653">
    <property type="entry name" value="TolA/TonB C-terminal domain"/>
    <property type="match status" value="1"/>
</dbReference>
<keyword evidence="12" id="KW-1185">Reference proteome</keyword>
<dbReference type="Pfam" id="PF03544">
    <property type="entry name" value="TonB_C"/>
    <property type="match status" value="1"/>
</dbReference>
<keyword evidence="6" id="KW-0812">Transmembrane</keyword>
<keyword evidence="5" id="KW-0997">Cell inner membrane</keyword>
<evidence type="ECO:0000256" key="6">
    <source>
        <dbReference type="ARBA" id="ARBA00022692"/>
    </source>
</evidence>
<evidence type="ECO:0000313" key="12">
    <source>
        <dbReference type="Proteomes" id="UP001264980"/>
    </source>
</evidence>
<accession>A0ABU1QTK4</accession>
<evidence type="ECO:0000256" key="7">
    <source>
        <dbReference type="ARBA" id="ARBA00022927"/>
    </source>
</evidence>
<evidence type="ECO:0000256" key="1">
    <source>
        <dbReference type="ARBA" id="ARBA00004383"/>
    </source>
</evidence>
<evidence type="ECO:0000256" key="9">
    <source>
        <dbReference type="ARBA" id="ARBA00023136"/>
    </source>
</evidence>
<dbReference type="PANTHER" id="PTHR33446">
    <property type="entry name" value="PROTEIN TONB-RELATED"/>
    <property type="match status" value="1"/>
</dbReference>
<reference evidence="11 12" key="1">
    <citation type="submission" date="2023-07" db="EMBL/GenBank/DDBJ databases">
        <title>Sorghum-associated microbial communities from plants grown in Nebraska, USA.</title>
        <authorList>
            <person name="Schachtman D."/>
        </authorList>
    </citation>
    <scope>NUCLEOTIDE SEQUENCE [LARGE SCALE GENOMIC DNA]</scope>
    <source>
        <strain evidence="11 12">BE57</strain>
    </source>
</reference>
<comment type="similarity">
    <text evidence="2">Belongs to the TonB family.</text>
</comment>
<keyword evidence="9" id="KW-0472">Membrane</keyword>
<evidence type="ECO:0000256" key="8">
    <source>
        <dbReference type="ARBA" id="ARBA00022989"/>
    </source>
</evidence>
<keyword evidence="3" id="KW-0813">Transport</keyword>
<sequence>MTSYLLLPFAFVFHAALLTCEKPAPHVAGNKAIDSTNIIIEEQSIPKGEFYDDMPNAFDGELIMVPEDFVPIDVDTQPQFPGGQTALQNYMDKYLEIPRAVQRLKLNGKVYTSFIITETGEIKEATVVKSLQYNCDQAALTLINDMPKWKPAVKDGIPVSIRHYLEIPFDYRSH</sequence>
<dbReference type="InterPro" id="IPR037682">
    <property type="entry name" value="TonB_C"/>
</dbReference>
<evidence type="ECO:0000256" key="4">
    <source>
        <dbReference type="ARBA" id="ARBA00022475"/>
    </source>
</evidence>
<evidence type="ECO:0000256" key="5">
    <source>
        <dbReference type="ARBA" id="ARBA00022519"/>
    </source>
</evidence>
<dbReference type="PANTHER" id="PTHR33446:SF2">
    <property type="entry name" value="PROTEIN TONB"/>
    <property type="match status" value="1"/>
</dbReference>
<keyword evidence="4" id="KW-1003">Cell membrane</keyword>
<keyword evidence="8" id="KW-1133">Transmembrane helix</keyword>
<feature type="domain" description="TonB C-terminal" evidence="10">
    <location>
        <begin position="82"/>
        <end position="174"/>
    </location>
</feature>
<dbReference type="NCBIfam" id="TIGR01352">
    <property type="entry name" value="tonB_Cterm"/>
    <property type="match status" value="1"/>
</dbReference>
<evidence type="ECO:0000259" key="10">
    <source>
        <dbReference type="PROSITE" id="PS52015"/>
    </source>
</evidence>
<dbReference type="InterPro" id="IPR006260">
    <property type="entry name" value="TonB/TolA_C"/>
</dbReference>
<evidence type="ECO:0000313" key="11">
    <source>
        <dbReference type="EMBL" id="MDR6804457.1"/>
    </source>
</evidence>
<evidence type="ECO:0000256" key="2">
    <source>
        <dbReference type="ARBA" id="ARBA00006555"/>
    </source>
</evidence>
<dbReference type="EMBL" id="JAVDTI010000001">
    <property type="protein sequence ID" value="MDR6804457.1"/>
    <property type="molecule type" value="Genomic_DNA"/>
</dbReference>
<comment type="caution">
    <text evidence="11">The sequence shown here is derived from an EMBL/GenBank/DDBJ whole genome shotgun (WGS) entry which is preliminary data.</text>
</comment>
<proteinExistence type="inferred from homology"/>
<dbReference type="InterPro" id="IPR051045">
    <property type="entry name" value="TonB-dependent_transducer"/>
</dbReference>
<organism evidence="11 12">
    <name type="scientific">Dyadobacter fermentans</name>
    <dbReference type="NCBI Taxonomy" id="94254"/>
    <lineage>
        <taxon>Bacteria</taxon>
        <taxon>Pseudomonadati</taxon>
        <taxon>Bacteroidota</taxon>
        <taxon>Cytophagia</taxon>
        <taxon>Cytophagales</taxon>
        <taxon>Spirosomataceae</taxon>
        <taxon>Dyadobacter</taxon>
    </lineage>
</organism>